<dbReference type="PIRSF" id="PIRSF004681">
    <property type="entry name" value="UCP004681"/>
    <property type="match status" value="1"/>
</dbReference>
<dbReference type="PANTHER" id="PTHR30615">
    <property type="entry name" value="UNCHARACTERIZED PROTEIN YJBQ-RELATED"/>
    <property type="match status" value="1"/>
</dbReference>
<accession>A0A932M0H5</accession>
<dbReference type="InterPro" id="IPR001602">
    <property type="entry name" value="UPF0047_YjbQ-like"/>
</dbReference>
<evidence type="ECO:0000313" key="3">
    <source>
        <dbReference type="Proteomes" id="UP000741360"/>
    </source>
</evidence>
<dbReference type="Proteomes" id="UP000741360">
    <property type="component" value="Unassembled WGS sequence"/>
</dbReference>
<dbReference type="AlphaFoldDB" id="A0A932M0H5"/>
<evidence type="ECO:0000256" key="1">
    <source>
        <dbReference type="ARBA" id="ARBA00005534"/>
    </source>
</evidence>
<dbReference type="Pfam" id="PF01894">
    <property type="entry name" value="YjbQ"/>
    <property type="match status" value="1"/>
</dbReference>
<name>A0A932M0H5_UNCTE</name>
<dbReference type="Gene3D" id="2.60.120.460">
    <property type="entry name" value="YjbQ-like"/>
    <property type="match status" value="1"/>
</dbReference>
<dbReference type="InterPro" id="IPR035917">
    <property type="entry name" value="YjbQ-like_sf"/>
</dbReference>
<organism evidence="2 3">
    <name type="scientific">Tectimicrobiota bacterium</name>
    <dbReference type="NCBI Taxonomy" id="2528274"/>
    <lineage>
        <taxon>Bacteria</taxon>
        <taxon>Pseudomonadati</taxon>
        <taxon>Nitrospinota/Tectimicrobiota group</taxon>
        <taxon>Candidatus Tectimicrobiota</taxon>
    </lineage>
</organism>
<reference evidence="2" key="1">
    <citation type="submission" date="2020-07" db="EMBL/GenBank/DDBJ databases">
        <title>Huge and variable diversity of episymbiotic CPR bacteria and DPANN archaea in groundwater ecosystems.</title>
        <authorList>
            <person name="He C.Y."/>
            <person name="Keren R."/>
            <person name="Whittaker M."/>
            <person name="Farag I.F."/>
            <person name="Doudna J."/>
            <person name="Cate J.H.D."/>
            <person name="Banfield J.F."/>
        </authorList>
    </citation>
    <scope>NUCLEOTIDE SEQUENCE</scope>
    <source>
        <strain evidence="2">NC_groundwater_717_Ag_S-0.2um_59_8</strain>
    </source>
</reference>
<proteinExistence type="inferred from homology"/>
<sequence length="139" mass="15323">MGVVCGKFTVQTKGQTEIIDITKLVARQIEQSNLGSGTATVFVAGSTAGVTTLEHEPGLLKDLEQAWERICPRDIPYAHDSRWGDGNGYAHVRAALLGPSLTIPFFHQKLLLGVWQQIVLVDFDNRPRIREISVQIIGE</sequence>
<dbReference type="PANTHER" id="PTHR30615:SF8">
    <property type="entry name" value="UPF0047 PROTEIN C4A8.02C"/>
    <property type="match status" value="1"/>
</dbReference>
<comment type="caution">
    <text evidence="2">The sequence shown here is derived from an EMBL/GenBank/DDBJ whole genome shotgun (WGS) entry which is preliminary data.</text>
</comment>
<dbReference type="NCBIfam" id="TIGR00149">
    <property type="entry name" value="TIGR00149_YjbQ"/>
    <property type="match status" value="1"/>
</dbReference>
<comment type="similarity">
    <text evidence="1">Belongs to the UPF0047 family.</text>
</comment>
<gene>
    <name evidence="2" type="ORF">HYY65_06405</name>
</gene>
<protein>
    <submittedName>
        <fullName evidence="2">YjbQ family protein</fullName>
    </submittedName>
</protein>
<evidence type="ECO:0000313" key="2">
    <source>
        <dbReference type="EMBL" id="MBI3014679.1"/>
    </source>
</evidence>
<dbReference type="SUPFAM" id="SSF111038">
    <property type="entry name" value="YjbQ-like"/>
    <property type="match status" value="1"/>
</dbReference>
<dbReference type="EMBL" id="JACPSX010000111">
    <property type="protein sequence ID" value="MBI3014679.1"/>
    <property type="molecule type" value="Genomic_DNA"/>
</dbReference>